<comment type="caution">
    <text evidence="1">The sequence shown here is derived from an EMBL/GenBank/DDBJ whole genome shotgun (WGS) entry which is preliminary data.</text>
</comment>
<reference evidence="1 2" key="1">
    <citation type="submission" date="2020-07" db="EMBL/GenBank/DDBJ databases">
        <title>Comparative genomics of pyrophilous fungi reveals a link between fire events and developmental genes.</title>
        <authorList>
            <consortium name="DOE Joint Genome Institute"/>
            <person name="Steindorff A.S."/>
            <person name="Carver A."/>
            <person name="Calhoun S."/>
            <person name="Stillman K."/>
            <person name="Liu H."/>
            <person name="Lipzen A."/>
            <person name="Pangilinan J."/>
            <person name="Labutti K."/>
            <person name="Bruns T.D."/>
            <person name="Grigoriev I.V."/>
        </authorList>
    </citation>
    <scope>NUCLEOTIDE SEQUENCE [LARGE SCALE GENOMIC DNA]</scope>
    <source>
        <strain evidence="1 2">CBS 144469</strain>
    </source>
</reference>
<keyword evidence="2" id="KW-1185">Reference proteome</keyword>
<accession>A0A8H6HTV4</accession>
<proteinExistence type="predicted"/>
<evidence type="ECO:0000313" key="1">
    <source>
        <dbReference type="EMBL" id="KAF6753105.1"/>
    </source>
</evidence>
<gene>
    <name evidence="1" type="ORF">DFP72DRAFT_1171259</name>
</gene>
<organism evidence="1 2">
    <name type="scientific">Ephemerocybe angulata</name>
    <dbReference type="NCBI Taxonomy" id="980116"/>
    <lineage>
        <taxon>Eukaryota</taxon>
        <taxon>Fungi</taxon>
        <taxon>Dikarya</taxon>
        <taxon>Basidiomycota</taxon>
        <taxon>Agaricomycotina</taxon>
        <taxon>Agaricomycetes</taxon>
        <taxon>Agaricomycetidae</taxon>
        <taxon>Agaricales</taxon>
        <taxon>Agaricineae</taxon>
        <taxon>Psathyrellaceae</taxon>
        <taxon>Ephemerocybe</taxon>
    </lineage>
</organism>
<sequence>MLACRLYVDNLQQVRSPTVVLGIALFNQAVDDVALFTVIIVVMKAASTSQLLDKTIEAMQAYALSRQILSYRNLRRWGQKCSGSQDDMRTTFVWLYLRLNYLTEDSRKTISRQDLSSHEGSSGQHALQEIAFNRCTLCDDPRTARRGSCRPRPIGADRIFVQRYEDVQRR</sequence>
<dbReference type="Proteomes" id="UP000521943">
    <property type="component" value="Unassembled WGS sequence"/>
</dbReference>
<evidence type="ECO:0000313" key="2">
    <source>
        <dbReference type="Proteomes" id="UP000521943"/>
    </source>
</evidence>
<dbReference type="EMBL" id="JACGCI010000041">
    <property type="protein sequence ID" value="KAF6753105.1"/>
    <property type="molecule type" value="Genomic_DNA"/>
</dbReference>
<name>A0A8H6HTV4_9AGAR</name>
<protein>
    <submittedName>
        <fullName evidence="1">Uncharacterized protein</fullName>
    </submittedName>
</protein>
<dbReference type="AlphaFoldDB" id="A0A8H6HTV4"/>